<sequence>MEIDLECEEDDGHWCQVGSIDSAVEGIERLFVDYGKKSKLGLTIYPSSQVSTFAIEPYNNVLSTHSLREHIDVVMLLDNEAIYDICRASLDIE</sequence>
<dbReference type="EMBL" id="JARBHA010000013">
    <property type="protein sequence ID" value="KAJ9685013.1"/>
    <property type="molecule type" value="Genomic_DNA"/>
</dbReference>
<keyword evidence="2" id="KW-0493">Microtubule</keyword>
<evidence type="ECO:0000313" key="6">
    <source>
        <dbReference type="EMBL" id="KAJ9685013.1"/>
    </source>
</evidence>
<comment type="caution">
    <text evidence="6">The sequence shown here is derived from an EMBL/GenBank/DDBJ whole genome shotgun (WGS) entry which is preliminary data.</text>
</comment>
<dbReference type="Proteomes" id="UP001168098">
    <property type="component" value="Unassembled WGS sequence"/>
</dbReference>
<feature type="domain" description="Tubulin/FtsZ GTPase" evidence="5">
    <location>
        <begin position="28"/>
        <end position="86"/>
    </location>
</feature>
<dbReference type="GO" id="GO:0007017">
    <property type="term" value="P:microtubule-based process"/>
    <property type="evidence" value="ECO:0007669"/>
    <property type="project" value="InterPro"/>
</dbReference>
<dbReference type="Gene3D" id="3.40.50.1440">
    <property type="entry name" value="Tubulin/FtsZ, GTPase domain"/>
    <property type="match status" value="1"/>
</dbReference>
<proteinExistence type="inferred from homology"/>
<evidence type="ECO:0000256" key="2">
    <source>
        <dbReference type="ARBA" id="ARBA00022701"/>
    </source>
</evidence>
<dbReference type="PANTHER" id="PTHR11588">
    <property type="entry name" value="TUBULIN"/>
    <property type="match status" value="1"/>
</dbReference>
<dbReference type="InterPro" id="IPR003008">
    <property type="entry name" value="Tubulin_FtsZ_GTPase"/>
</dbReference>
<dbReference type="AlphaFoldDB" id="A0AA39DHF7"/>
<reference evidence="6 7" key="1">
    <citation type="journal article" date="2023" name="BMC Biotechnol.">
        <title>Vitis rotundifolia cv Carlos genome sequencing.</title>
        <authorList>
            <person name="Huff M."/>
            <person name="Hulse-Kemp A."/>
            <person name="Scheffler B."/>
            <person name="Youngblood R."/>
            <person name="Simpson S."/>
            <person name="Babiker E."/>
            <person name="Staton M."/>
        </authorList>
    </citation>
    <scope>NUCLEOTIDE SEQUENCE [LARGE SCALE GENOMIC DNA]</scope>
    <source>
        <tissue evidence="6">Leaf</tissue>
    </source>
</reference>
<gene>
    <name evidence="6" type="ORF">PVL29_017156</name>
</gene>
<comment type="similarity">
    <text evidence="1">Belongs to the tubulin family.</text>
</comment>
<protein>
    <recommendedName>
        <fullName evidence="5">Tubulin/FtsZ GTPase domain-containing protein</fullName>
    </recommendedName>
</protein>
<dbReference type="PRINTS" id="PR01161">
    <property type="entry name" value="TUBULIN"/>
</dbReference>
<dbReference type="SUPFAM" id="SSF52490">
    <property type="entry name" value="Tubulin nucleotide-binding domain-like"/>
    <property type="match status" value="1"/>
</dbReference>
<evidence type="ECO:0000256" key="1">
    <source>
        <dbReference type="ARBA" id="ARBA00009636"/>
    </source>
</evidence>
<accession>A0AA39DHF7</accession>
<evidence type="ECO:0000259" key="5">
    <source>
        <dbReference type="Pfam" id="PF00091"/>
    </source>
</evidence>
<evidence type="ECO:0000256" key="3">
    <source>
        <dbReference type="ARBA" id="ARBA00022741"/>
    </source>
</evidence>
<dbReference type="InterPro" id="IPR036525">
    <property type="entry name" value="Tubulin/FtsZ_GTPase_sf"/>
</dbReference>
<dbReference type="InterPro" id="IPR000217">
    <property type="entry name" value="Tubulin"/>
</dbReference>
<dbReference type="GO" id="GO:0005525">
    <property type="term" value="F:GTP binding"/>
    <property type="evidence" value="ECO:0007669"/>
    <property type="project" value="UniProtKB-KW"/>
</dbReference>
<keyword evidence="3" id="KW-0547">Nucleotide-binding</keyword>
<organism evidence="6 7">
    <name type="scientific">Vitis rotundifolia</name>
    <name type="common">Muscadine grape</name>
    <dbReference type="NCBI Taxonomy" id="103349"/>
    <lineage>
        <taxon>Eukaryota</taxon>
        <taxon>Viridiplantae</taxon>
        <taxon>Streptophyta</taxon>
        <taxon>Embryophyta</taxon>
        <taxon>Tracheophyta</taxon>
        <taxon>Spermatophyta</taxon>
        <taxon>Magnoliopsida</taxon>
        <taxon>eudicotyledons</taxon>
        <taxon>Gunneridae</taxon>
        <taxon>Pentapetalae</taxon>
        <taxon>rosids</taxon>
        <taxon>Vitales</taxon>
        <taxon>Vitaceae</taxon>
        <taxon>Viteae</taxon>
        <taxon>Vitis</taxon>
    </lineage>
</organism>
<keyword evidence="4" id="KW-0342">GTP-binding</keyword>
<keyword evidence="7" id="KW-1185">Reference proteome</keyword>
<dbReference type="GO" id="GO:0005874">
    <property type="term" value="C:microtubule"/>
    <property type="evidence" value="ECO:0007669"/>
    <property type="project" value="UniProtKB-KW"/>
</dbReference>
<name>A0AA39DHF7_VITRO</name>
<evidence type="ECO:0000313" key="7">
    <source>
        <dbReference type="Proteomes" id="UP001168098"/>
    </source>
</evidence>
<evidence type="ECO:0000256" key="4">
    <source>
        <dbReference type="ARBA" id="ARBA00023134"/>
    </source>
</evidence>
<dbReference type="Pfam" id="PF00091">
    <property type="entry name" value="Tubulin"/>
    <property type="match status" value="1"/>
</dbReference>